<accession>A0A1V4SPP8</accession>
<dbReference type="InterPro" id="IPR020449">
    <property type="entry name" value="Tscrpt_reg_AraC-type_HTH"/>
</dbReference>
<dbReference type="InterPro" id="IPR009057">
    <property type="entry name" value="Homeodomain-like_sf"/>
</dbReference>
<evidence type="ECO:0000313" key="6">
    <source>
        <dbReference type="Proteomes" id="UP000191554"/>
    </source>
</evidence>
<dbReference type="InterPro" id="IPR037923">
    <property type="entry name" value="HTH-like"/>
</dbReference>
<feature type="domain" description="HTH araC/xylS-type" evidence="4">
    <location>
        <begin position="185"/>
        <end position="282"/>
    </location>
</feature>
<evidence type="ECO:0000256" key="3">
    <source>
        <dbReference type="ARBA" id="ARBA00023163"/>
    </source>
</evidence>
<keyword evidence="6" id="KW-1185">Reference proteome</keyword>
<evidence type="ECO:0000259" key="4">
    <source>
        <dbReference type="PROSITE" id="PS01124"/>
    </source>
</evidence>
<dbReference type="PROSITE" id="PS01124">
    <property type="entry name" value="HTH_ARAC_FAMILY_2"/>
    <property type="match status" value="1"/>
</dbReference>
<dbReference type="GO" id="GO:0003700">
    <property type="term" value="F:DNA-binding transcription factor activity"/>
    <property type="evidence" value="ECO:0007669"/>
    <property type="project" value="InterPro"/>
</dbReference>
<evidence type="ECO:0000313" key="5">
    <source>
        <dbReference type="EMBL" id="OPX45753.1"/>
    </source>
</evidence>
<dbReference type="EMBL" id="MZGX01000003">
    <property type="protein sequence ID" value="OPX45753.1"/>
    <property type="molecule type" value="Genomic_DNA"/>
</dbReference>
<dbReference type="InterPro" id="IPR003313">
    <property type="entry name" value="AraC-bd"/>
</dbReference>
<comment type="caution">
    <text evidence="5">The sequence shown here is derived from an EMBL/GenBank/DDBJ whole genome shotgun (WGS) entry which is preliminary data.</text>
</comment>
<dbReference type="PANTHER" id="PTHR43280:SF34">
    <property type="entry name" value="ARAC-FAMILY TRANSCRIPTIONAL REGULATOR"/>
    <property type="match status" value="1"/>
</dbReference>
<dbReference type="STRING" id="48256.CLHUN_06910"/>
<dbReference type="InterPro" id="IPR018062">
    <property type="entry name" value="HTH_AraC-typ_CS"/>
</dbReference>
<organism evidence="5 6">
    <name type="scientific">Ruminiclostridium hungatei</name>
    <name type="common">Clostridium hungatei</name>
    <dbReference type="NCBI Taxonomy" id="48256"/>
    <lineage>
        <taxon>Bacteria</taxon>
        <taxon>Bacillati</taxon>
        <taxon>Bacillota</taxon>
        <taxon>Clostridia</taxon>
        <taxon>Eubacteriales</taxon>
        <taxon>Oscillospiraceae</taxon>
        <taxon>Ruminiclostridium</taxon>
    </lineage>
</organism>
<dbReference type="SUPFAM" id="SSF51215">
    <property type="entry name" value="Regulatory protein AraC"/>
    <property type="match status" value="1"/>
</dbReference>
<dbReference type="InterPro" id="IPR018060">
    <property type="entry name" value="HTH_AraC"/>
</dbReference>
<dbReference type="SUPFAM" id="SSF46689">
    <property type="entry name" value="Homeodomain-like"/>
    <property type="match status" value="2"/>
</dbReference>
<protein>
    <submittedName>
        <fullName evidence="5">HTH-type transcriptional activator RhaR</fullName>
    </submittedName>
</protein>
<dbReference type="PRINTS" id="PR00032">
    <property type="entry name" value="HTHARAC"/>
</dbReference>
<sequence length="289" mass="34504">MEHKFTARQYMVKNDFEFFHTKDELPPNVEYHNHDFYEIFFYMSGRVTYIIEGKFYRLKPGDIILINNKELHRTIIEGGEAYERIVLWVKPDYVTNLNTDSTDLTMCFESSARKKYNLLRPDTETVAYLKTIVQKLEKAYYNSGFGSEVLKNAYINELIVYLNKAYLYTKDEEIEVDIEYNQKISNIIKYINTNLESELTLENISAQFYISKYHLLREFKKYTGFTIHRFIQKKRLIMARMLLKENVKVSEVSMLCGFGDYSNFIRTFKREYGISPKVFAREISQDREI</sequence>
<keyword evidence="3" id="KW-0804">Transcription</keyword>
<evidence type="ECO:0000256" key="2">
    <source>
        <dbReference type="ARBA" id="ARBA00023125"/>
    </source>
</evidence>
<keyword evidence="2" id="KW-0238">DNA-binding</keyword>
<dbReference type="Proteomes" id="UP000191554">
    <property type="component" value="Unassembled WGS sequence"/>
</dbReference>
<name>A0A1V4SPP8_RUMHU</name>
<evidence type="ECO:0000256" key="1">
    <source>
        <dbReference type="ARBA" id="ARBA00023015"/>
    </source>
</evidence>
<dbReference type="PANTHER" id="PTHR43280">
    <property type="entry name" value="ARAC-FAMILY TRANSCRIPTIONAL REGULATOR"/>
    <property type="match status" value="1"/>
</dbReference>
<dbReference type="Gene3D" id="2.60.120.10">
    <property type="entry name" value="Jelly Rolls"/>
    <property type="match status" value="1"/>
</dbReference>
<proteinExistence type="predicted"/>
<keyword evidence="1" id="KW-0805">Transcription regulation</keyword>
<dbReference type="Gene3D" id="1.10.10.60">
    <property type="entry name" value="Homeodomain-like"/>
    <property type="match status" value="2"/>
</dbReference>
<dbReference type="RefSeq" id="WP_165755645.1">
    <property type="nucleotide sequence ID" value="NZ_MZGX01000003.1"/>
</dbReference>
<gene>
    <name evidence="5" type="primary">rhaR_1</name>
    <name evidence="5" type="ORF">CLHUN_06910</name>
</gene>
<dbReference type="PROSITE" id="PS00041">
    <property type="entry name" value="HTH_ARAC_FAMILY_1"/>
    <property type="match status" value="1"/>
</dbReference>
<dbReference type="AlphaFoldDB" id="A0A1V4SPP8"/>
<dbReference type="InterPro" id="IPR014710">
    <property type="entry name" value="RmlC-like_jellyroll"/>
</dbReference>
<dbReference type="Pfam" id="PF02311">
    <property type="entry name" value="AraC_binding"/>
    <property type="match status" value="1"/>
</dbReference>
<dbReference type="Pfam" id="PF12833">
    <property type="entry name" value="HTH_18"/>
    <property type="match status" value="1"/>
</dbReference>
<reference evidence="5 6" key="1">
    <citation type="submission" date="2017-03" db="EMBL/GenBank/DDBJ databases">
        <title>Genome sequence of Clostridium hungatei DSM 14427.</title>
        <authorList>
            <person name="Poehlein A."/>
            <person name="Daniel R."/>
        </authorList>
    </citation>
    <scope>NUCLEOTIDE SEQUENCE [LARGE SCALE GENOMIC DNA]</scope>
    <source>
        <strain evidence="5 6">DSM 14427</strain>
    </source>
</reference>
<dbReference type="GO" id="GO:0043565">
    <property type="term" value="F:sequence-specific DNA binding"/>
    <property type="evidence" value="ECO:0007669"/>
    <property type="project" value="InterPro"/>
</dbReference>
<dbReference type="SMART" id="SM00342">
    <property type="entry name" value="HTH_ARAC"/>
    <property type="match status" value="1"/>
</dbReference>